<dbReference type="Gramene" id="evm.model.08.1688">
    <property type="protein sequence ID" value="cds.evm.model.08.1688"/>
    <property type="gene ID" value="evm.TU.08.1688"/>
</dbReference>
<name>A0A803Q9H0_CANSA</name>
<dbReference type="AlphaFoldDB" id="A0A803Q9H0"/>
<feature type="compositionally biased region" description="Polar residues" evidence="1">
    <location>
        <begin position="190"/>
        <end position="201"/>
    </location>
</feature>
<feature type="region of interest" description="Disordered" evidence="1">
    <location>
        <begin position="174"/>
        <end position="201"/>
    </location>
</feature>
<dbReference type="Proteomes" id="UP000596661">
    <property type="component" value="Chromosome 8"/>
</dbReference>
<evidence type="ECO:0000259" key="2">
    <source>
        <dbReference type="Pfam" id="PF14392"/>
    </source>
</evidence>
<dbReference type="EnsemblPlants" id="evm.model.08.1688">
    <property type="protein sequence ID" value="cds.evm.model.08.1688"/>
    <property type="gene ID" value="evm.TU.08.1688"/>
</dbReference>
<feature type="domain" description="Zinc knuckle CX2CX4HX4C" evidence="2">
    <location>
        <begin position="83"/>
        <end position="129"/>
    </location>
</feature>
<organism evidence="3 4">
    <name type="scientific">Cannabis sativa</name>
    <name type="common">Hemp</name>
    <name type="synonym">Marijuana</name>
    <dbReference type="NCBI Taxonomy" id="3483"/>
    <lineage>
        <taxon>Eukaryota</taxon>
        <taxon>Viridiplantae</taxon>
        <taxon>Streptophyta</taxon>
        <taxon>Embryophyta</taxon>
        <taxon>Tracheophyta</taxon>
        <taxon>Spermatophyta</taxon>
        <taxon>Magnoliopsida</taxon>
        <taxon>eudicotyledons</taxon>
        <taxon>Gunneridae</taxon>
        <taxon>Pentapetalae</taxon>
        <taxon>rosids</taxon>
        <taxon>fabids</taxon>
        <taxon>Rosales</taxon>
        <taxon>Cannabaceae</taxon>
        <taxon>Cannabis</taxon>
    </lineage>
</organism>
<dbReference type="Pfam" id="PF14392">
    <property type="entry name" value="zf-CCHC_4"/>
    <property type="match status" value="1"/>
</dbReference>
<proteinExistence type="predicted"/>
<reference evidence="3" key="1">
    <citation type="submission" date="2018-11" db="EMBL/GenBank/DDBJ databases">
        <authorList>
            <person name="Grassa J C."/>
        </authorList>
    </citation>
    <scope>NUCLEOTIDE SEQUENCE [LARGE SCALE GENOMIC DNA]</scope>
</reference>
<reference evidence="3" key="2">
    <citation type="submission" date="2021-03" db="UniProtKB">
        <authorList>
            <consortium name="EnsemblPlants"/>
        </authorList>
    </citation>
    <scope>IDENTIFICATION</scope>
</reference>
<sequence>MEGSPWTFDRVPLIFERLKIGENPRLVVLNKLEFWVQIHNLTTGFMSERVVRDLGNFVGTFVKSDPNNFIGVWRDYLWVRIKLDITRPLRRKKKLEKQGSVVCYAHFKYEDLPTFCFICGILGHSDRSFERLFDTPRDQIKNLFSLEMKALPRRKNYAIGAKWLRSGATNKNGGAAFSNSPVNEDHNNHGGETSHGSSQSMHNHLGISITKNQGLSFPQPRIEDSNEGCVGGGINSQAGKLTNQKSLEVLGKSPINEDNVETTQVNGDDALLELDNKRRRMGLGKSNGPEEDSNMGYGGSFNKDQDGLSVMDDVEMGVEVAQGSAGGLALLWRNQEDGHILGYSKNHIDFLVKSSEKGHWRLTGVYGEPIRARRHQTWELLRFLARDSNLP</sequence>
<dbReference type="PANTHER" id="PTHR31286">
    <property type="entry name" value="GLYCINE-RICH CELL WALL STRUCTURAL PROTEIN 1.8-LIKE"/>
    <property type="match status" value="1"/>
</dbReference>
<evidence type="ECO:0000256" key="1">
    <source>
        <dbReference type="SAM" id="MobiDB-lite"/>
    </source>
</evidence>
<dbReference type="PANTHER" id="PTHR31286:SF183">
    <property type="entry name" value="CCHC-TYPE DOMAIN-CONTAINING PROTEIN"/>
    <property type="match status" value="1"/>
</dbReference>
<evidence type="ECO:0000313" key="4">
    <source>
        <dbReference type="Proteomes" id="UP000596661"/>
    </source>
</evidence>
<dbReference type="InterPro" id="IPR025836">
    <property type="entry name" value="Zn_knuckle_CX2CX4HX4C"/>
</dbReference>
<accession>A0A803Q9H0</accession>
<dbReference type="EMBL" id="UZAU01000716">
    <property type="status" value="NOT_ANNOTATED_CDS"/>
    <property type="molecule type" value="Genomic_DNA"/>
</dbReference>
<protein>
    <recommendedName>
        <fullName evidence="2">Zinc knuckle CX2CX4HX4C domain-containing protein</fullName>
    </recommendedName>
</protein>
<evidence type="ECO:0000313" key="3">
    <source>
        <dbReference type="EnsemblPlants" id="cds.evm.model.08.1688"/>
    </source>
</evidence>
<keyword evidence="4" id="KW-1185">Reference proteome</keyword>
<dbReference type="InterPro" id="IPR040256">
    <property type="entry name" value="At4g02000-like"/>
</dbReference>